<reference evidence="1 2" key="1">
    <citation type="submission" date="2019-03" db="EMBL/GenBank/DDBJ databases">
        <title>Genomic Encyclopedia of Type Strains, Phase IV (KMG-IV): sequencing the most valuable type-strain genomes for metagenomic binning, comparative biology and taxonomic classification.</title>
        <authorList>
            <person name="Goeker M."/>
        </authorList>
    </citation>
    <scope>NUCLEOTIDE SEQUENCE [LARGE SCALE GENOMIC DNA]</scope>
    <source>
        <strain evidence="1 2">DSM 25903</strain>
    </source>
</reference>
<protein>
    <recommendedName>
        <fullName evidence="3">Nitroimidazol reductase NimA-like FMN-containing flavoprotein (Pyridoxamine 5'-phosphate oxidase superfamily)</fullName>
    </recommendedName>
</protein>
<gene>
    <name evidence="1" type="ORF">EV668_1873</name>
</gene>
<dbReference type="Pfam" id="PF12900">
    <property type="entry name" value="Pyridox_ox_2"/>
    <property type="match status" value="1"/>
</dbReference>
<sequence>MSTTAYAPTPTTKLRLRPDRGTYDRAKVHAIIDEALVVHVGFVAGGLPRVIPTAVIRIDEDVYIHGSRNNYLLNSLEDGSPACLTITLVDSIVAGRSGFGCSMDYRSVMIFSKAEIVTDEAEKKRLVTAFVEDIIPGHVVREPKRKELGATHFLRFPILEVSAKIRDVGVLDVEGDYELDLWAGRIPLTLVAGEPQTCPRVPAGIDTPNYAKGYSRTSDVK</sequence>
<accession>A0A4R7CAZ5</accession>
<proteinExistence type="predicted"/>
<dbReference type="InterPro" id="IPR024747">
    <property type="entry name" value="Pyridox_Oxase-rel"/>
</dbReference>
<dbReference type="InterPro" id="IPR012349">
    <property type="entry name" value="Split_barrel_FMN-bd"/>
</dbReference>
<evidence type="ECO:0000313" key="1">
    <source>
        <dbReference type="EMBL" id="TDR94585.1"/>
    </source>
</evidence>
<organism evidence="1 2">
    <name type="scientific">Enterovirga rhinocerotis</name>
    <dbReference type="NCBI Taxonomy" id="1339210"/>
    <lineage>
        <taxon>Bacteria</taxon>
        <taxon>Pseudomonadati</taxon>
        <taxon>Pseudomonadota</taxon>
        <taxon>Alphaproteobacteria</taxon>
        <taxon>Hyphomicrobiales</taxon>
        <taxon>Methylobacteriaceae</taxon>
        <taxon>Enterovirga</taxon>
    </lineage>
</organism>
<comment type="caution">
    <text evidence="1">The sequence shown here is derived from an EMBL/GenBank/DDBJ whole genome shotgun (WGS) entry which is preliminary data.</text>
</comment>
<dbReference type="PANTHER" id="PTHR34071:SF2">
    <property type="entry name" value="FLAVIN-NUCLEOTIDE-BINDING PROTEIN"/>
    <property type="match status" value="1"/>
</dbReference>
<dbReference type="Proteomes" id="UP000295122">
    <property type="component" value="Unassembled WGS sequence"/>
</dbReference>
<dbReference type="EMBL" id="SNZR01000011">
    <property type="protein sequence ID" value="TDR94585.1"/>
    <property type="molecule type" value="Genomic_DNA"/>
</dbReference>
<dbReference type="OrthoDB" id="116031at2"/>
<name>A0A4R7CAZ5_9HYPH</name>
<dbReference type="PANTHER" id="PTHR34071">
    <property type="entry name" value="5-NITROIMIDAZOLE ANTIBIOTICS RESISTANCE PROTEIN, NIMA-FAMILY-RELATED PROTEIN-RELATED"/>
    <property type="match status" value="1"/>
</dbReference>
<dbReference type="AlphaFoldDB" id="A0A4R7CAZ5"/>
<dbReference type="SUPFAM" id="SSF50475">
    <property type="entry name" value="FMN-binding split barrel"/>
    <property type="match status" value="1"/>
</dbReference>
<dbReference type="Gene3D" id="2.30.110.10">
    <property type="entry name" value="Electron Transport, Fmn-binding Protein, Chain A"/>
    <property type="match status" value="1"/>
</dbReference>
<evidence type="ECO:0000313" key="2">
    <source>
        <dbReference type="Proteomes" id="UP000295122"/>
    </source>
</evidence>
<evidence type="ECO:0008006" key="3">
    <source>
        <dbReference type="Google" id="ProtNLM"/>
    </source>
</evidence>
<dbReference type="RefSeq" id="WP_133769464.1">
    <property type="nucleotide sequence ID" value="NZ_SNZR01000011.1"/>
</dbReference>
<keyword evidence="2" id="KW-1185">Reference proteome</keyword>